<evidence type="ECO:0000313" key="2">
    <source>
        <dbReference type="Proteomes" id="UP000822688"/>
    </source>
</evidence>
<evidence type="ECO:0000313" key="1">
    <source>
        <dbReference type="EMBL" id="KAG0553505.1"/>
    </source>
</evidence>
<name>A0A8T0G3L9_CERPU</name>
<dbReference type="Proteomes" id="UP000822688">
    <property type="component" value="Chromosome 12"/>
</dbReference>
<dbReference type="PANTHER" id="PTHR33052">
    <property type="entry name" value="DUF4228 DOMAIN PROTEIN-RELATED"/>
    <property type="match status" value="1"/>
</dbReference>
<organism evidence="1 2">
    <name type="scientific">Ceratodon purpureus</name>
    <name type="common">Fire moss</name>
    <name type="synonym">Dicranum purpureum</name>
    <dbReference type="NCBI Taxonomy" id="3225"/>
    <lineage>
        <taxon>Eukaryota</taxon>
        <taxon>Viridiplantae</taxon>
        <taxon>Streptophyta</taxon>
        <taxon>Embryophyta</taxon>
        <taxon>Bryophyta</taxon>
        <taxon>Bryophytina</taxon>
        <taxon>Bryopsida</taxon>
        <taxon>Dicranidae</taxon>
        <taxon>Pseudoditrichales</taxon>
        <taxon>Ditrichaceae</taxon>
        <taxon>Ceratodon</taxon>
    </lineage>
</organism>
<keyword evidence="2" id="KW-1185">Reference proteome</keyword>
<sequence>MRWLCRRLCGMHPARVIHGSGQVLYFSPRTTVEEVLRYHPHHFLCQPGLNIYSGWSSNQMLAMDTELQSGCVYFLLPLPRLFPAAPNPSSQSCRCYQSQNVLSQTPNRVLKHIQSPTCRSSFIFYGSPRRVEGLQSPFRSSAKGMWCFRSCCKNSKSNKISPESNLYGGTDILTSTPLYLPWRPRLGCISEEDDVAVSLEDVKRYCRKLWRKDHQAVNQLSSPNRSPATSPFN</sequence>
<dbReference type="EMBL" id="CM026433">
    <property type="protein sequence ID" value="KAG0553505.1"/>
    <property type="molecule type" value="Genomic_DNA"/>
</dbReference>
<dbReference type="InterPro" id="IPR025322">
    <property type="entry name" value="PADRE_dom"/>
</dbReference>
<accession>A0A8T0G3L9</accession>
<proteinExistence type="predicted"/>
<gene>
    <name evidence="1" type="ORF">KC19_12G016700</name>
</gene>
<dbReference type="Pfam" id="PF14009">
    <property type="entry name" value="PADRE"/>
    <property type="match status" value="1"/>
</dbReference>
<comment type="caution">
    <text evidence="1">The sequence shown here is derived from an EMBL/GenBank/DDBJ whole genome shotgun (WGS) entry which is preliminary data.</text>
</comment>
<reference evidence="1" key="1">
    <citation type="submission" date="2020-06" db="EMBL/GenBank/DDBJ databases">
        <title>WGS assembly of Ceratodon purpureus strain R40.</title>
        <authorList>
            <person name="Carey S.B."/>
            <person name="Jenkins J."/>
            <person name="Shu S."/>
            <person name="Lovell J.T."/>
            <person name="Sreedasyam A."/>
            <person name="Maumus F."/>
            <person name="Tiley G.P."/>
            <person name="Fernandez-Pozo N."/>
            <person name="Barry K."/>
            <person name="Chen C."/>
            <person name="Wang M."/>
            <person name="Lipzen A."/>
            <person name="Daum C."/>
            <person name="Saski C.A."/>
            <person name="Payton A.C."/>
            <person name="Mcbreen J.C."/>
            <person name="Conrad R.E."/>
            <person name="Kollar L.M."/>
            <person name="Olsson S."/>
            <person name="Huttunen S."/>
            <person name="Landis J.B."/>
            <person name="Wickett N.J."/>
            <person name="Johnson M.G."/>
            <person name="Rensing S.A."/>
            <person name="Grimwood J."/>
            <person name="Schmutz J."/>
            <person name="Mcdaniel S.F."/>
        </authorList>
    </citation>
    <scope>NUCLEOTIDE SEQUENCE</scope>
    <source>
        <strain evidence="1">R40</strain>
    </source>
</reference>
<protein>
    <submittedName>
        <fullName evidence="1">Uncharacterized protein</fullName>
    </submittedName>
</protein>
<dbReference type="AlphaFoldDB" id="A0A8T0G3L9"/>